<comment type="caution">
    <text evidence="2">The sequence shown here is derived from an EMBL/GenBank/DDBJ whole genome shotgun (WGS) entry which is preliminary data.</text>
</comment>
<evidence type="ECO:0000313" key="3">
    <source>
        <dbReference type="Proteomes" id="UP000230108"/>
    </source>
</evidence>
<keyword evidence="1" id="KW-0812">Transmembrane</keyword>
<sequence length="61" mass="7032">MKKSEILILSVAIFFTIVAWVVIDIYHIQKKINAQIGIKPAHIPNYQMDQEIIGVLKQKIE</sequence>
<organism evidence="2 3">
    <name type="scientific">Candidatus Roizmanbacteria bacterium CG_4_10_14_0_8_um_filter_39_9</name>
    <dbReference type="NCBI Taxonomy" id="1974829"/>
    <lineage>
        <taxon>Bacteria</taxon>
        <taxon>Candidatus Roizmaniibacteriota</taxon>
    </lineage>
</organism>
<feature type="transmembrane region" description="Helical" evidence="1">
    <location>
        <begin position="6"/>
        <end position="26"/>
    </location>
</feature>
<evidence type="ECO:0000313" key="2">
    <source>
        <dbReference type="EMBL" id="PIY68505.1"/>
    </source>
</evidence>
<proteinExistence type="predicted"/>
<gene>
    <name evidence="2" type="ORF">COY90_05540</name>
</gene>
<dbReference type="Proteomes" id="UP000230108">
    <property type="component" value="Unassembled WGS sequence"/>
</dbReference>
<accession>A0A2M7QB91</accession>
<protein>
    <submittedName>
        <fullName evidence="2">Uncharacterized protein</fullName>
    </submittedName>
</protein>
<dbReference type="AlphaFoldDB" id="A0A2M7QB91"/>
<keyword evidence="1" id="KW-1133">Transmembrane helix</keyword>
<keyword evidence="1" id="KW-0472">Membrane</keyword>
<evidence type="ECO:0000256" key="1">
    <source>
        <dbReference type="SAM" id="Phobius"/>
    </source>
</evidence>
<reference evidence="3" key="1">
    <citation type="submission" date="2017-09" db="EMBL/GenBank/DDBJ databases">
        <title>Depth-based differentiation of microbial function through sediment-hosted aquifers and enrichment of novel symbionts in the deep terrestrial subsurface.</title>
        <authorList>
            <person name="Probst A.J."/>
            <person name="Ladd B."/>
            <person name="Jarett J.K."/>
            <person name="Geller-Mcgrath D.E."/>
            <person name="Sieber C.M.K."/>
            <person name="Emerson J.B."/>
            <person name="Anantharaman K."/>
            <person name="Thomas B.C."/>
            <person name="Malmstrom R."/>
            <person name="Stieglmeier M."/>
            <person name="Klingl A."/>
            <person name="Woyke T."/>
            <person name="Ryan C.M."/>
            <person name="Banfield J.F."/>
        </authorList>
    </citation>
    <scope>NUCLEOTIDE SEQUENCE [LARGE SCALE GENOMIC DNA]</scope>
</reference>
<dbReference type="EMBL" id="PFLF01000117">
    <property type="protein sequence ID" value="PIY68505.1"/>
    <property type="molecule type" value="Genomic_DNA"/>
</dbReference>
<name>A0A2M7QB91_9BACT</name>